<evidence type="ECO:0000313" key="5">
    <source>
        <dbReference type="Proteomes" id="UP000219689"/>
    </source>
</evidence>
<dbReference type="PANTHER" id="PTHR30543">
    <property type="entry name" value="CHROMATE REDUCTASE"/>
    <property type="match status" value="1"/>
</dbReference>
<dbReference type="PANTHER" id="PTHR30543:SF21">
    <property type="entry name" value="NAD(P)H-DEPENDENT FMN REDUCTASE LOT6"/>
    <property type="match status" value="1"/>
</dbReference>
<dbReference type="InterPro" id="IPR050712">
    <property type="entry name" value="NAD(P)H-dep_reductase"/>
</dbReference>
<dbReference type="Pfam" id="PF03358">
    <property type="entry name" value="FMN_red"/>
    <property type="match status" value="1"/>
</dbReference>
<organism evidence="4 5">
    <name type="scientific">Natrinema ejinorense</name>
    <dbReference type="NCBI Taxonomy" id="373386"/>
    <lineage>
        <taxon>Archaea</taxon>
        <taxon>Methanobacteriati</taxon>
        <taxon>Methanobacteriota</taxon>
        <taxon>Stenosarchaea group</taxon>
        <taxon>Halobacteria</taxon>
        <taxon>Halobacteriales</taxon>
        <taxon>Natrialbaceae</taxon>
        <taxon>Natrinema</taxon>
    </lineage>
</organism>
<name>A0A2A5QQ58_9EURY</name>
<dbReference type="OrthoDB" id="9059at2157"/>
<accession>A0A2A5QQ58</accession>
<dbReference type="EMBL" id="NXNI01000002">
    <property type="protein sequence ID" value="PCR88998.1"/>
    <property type="molecule type" value="Genomic_DNA"/>
</dbReference>
<evidence type="ECO:0000313" key="4">
    <source>
        <dbReference type="EMBL" id="PCR88998.1"/>
    </source>
</evidence>
<dbReference type="InterPro" id="IPR005025">
    <property type="entry name" value="FMN_Rdtase-like_dom"/>
</dbReference>
<protein>
    <recommendedName>
        <fullName evidence="3">NADPH-dependent FMN reductase-like domain-containing protein</fullName>
    </recommendedName>
</protein>
<gene>
    <name evidence="4" type="ORF">CP557_21255</name>
</gene>
<dbReference type="Gene3D" id="3.40.50.360">
    <property type="match status" value="1"/>
</dbReference>
<comment type="similarity">
    <text evidence="2">Belongs to the SsuE family. Isf subfamily.</text>
</comment>
<dbReference type="Proteomes" id="UP000219689">
    <property type="component" value="Unassembled WGS sequence"/>
</dbReference>
<proteinExistence type="inferred from homology"/>
<dbReference type="SUPFAM" id="SSF52218">
    <property type="entry name" value="Flavoproteins"/>
    <property type="match status" value="1"/>
</dbReference>
<evidence type="ECO:0000256" key="1">
    <source>
        <dbReference type="ARBA" id="ARBA00001966"/>
    </source>
</evidence>
<dbReference type="AlphaFoldDB" id="A0A2A5QQ58"/>
<comment type="cofactor">
    <cofactor evidence="1">
        <name>[4Fe-4S] cluster</name>
        <dbReference type="ChEBI" id="CHEBI:49883"/>
    </cofactor>
</comment>
<dbReference type="GO" id="GO:0016491">
    <property type="term" value="F:oxidoreductase activity"/>
    <property type="evidence" value="ECO:0007669"/>
    <property type="project" value="InterPro"/>
</dbReference>
<keyword evidence="5" id="KW-1185">Reference proteome</keyword>
<evidence type="ECO:0000256" key="2">
    <source>
        <dbReference type="ARBA" id="ARBA00038292"/>
    </source>
</evidence>
<dbReference type="InterPro" id="IPR029039">
    <property type="entry name" value="Flavoprotein-like_sf"/>
</dbReference>
<feature type="domain" description="NADPH-dependent FMN reductase-like" evidence="3">
    <location>
        <begin position="8"/>
        <end position="148"/>
    </location>
</feature>
<evidence type="ECO:0000259" key="3">
    <source>
        <dbReference type="Pfam" id="PF03358"/>
    </source>
</evidence>
<comment type="caution">
    <text evidence="4">The sequence shown here is derived from an EMBL/GenBank/DDBJ whole genome shotgun (WGS) entry which is preliminary data.</text>
</comment>
<dbReference type="GO" id="GO:0005829">
    <property type="term" value="C:cytosol"/>
    <property type="evidence" value="ECO:0007669"/>
    <property type="project" value="TreeGrafter"/>
</dbReference>
<dbReference type="RefSeq" id="WP_097382015.1">
    <property type="nucleotide sequence ID" value="NZ_NXNI01000002.1"/>
</dbReference>
<sequence length="190" mass="20112">MGGSSKRNVVALCGSLRDESKTRIVLTEVLEAAQEEGATTELIDLRSYELPSLYATESPTPDAKALQKTVDAADSVLLGTPNYHGSFSGSLKNALDYCGRDEFAGTTVGLVEVAAGDFPGSALMHLRTVARTLHAWTLPTEVAIPNSHSMVGTDGINDEELTSRARKLGRELTIFAGIADYVASTPTPNA</sequence>
<dbReference type="GO" id="GO:0010181">
    <property type="term" value="F:FMN binding"/>
    <property type="evidence" value="ECO:0007669"/>
    <property type="project" value="TreeGrafter"/>
</dbReference>
<reference evidence="4 5" key="1">
    <citation type="submission" date="2017-09" db="EMBL/GenBank/DDBJ databases">
        <title>Genome sequences of Natrinema ejinorence JCM 13890T.</title>
        <authorList>
            <person name="Roh S.W."/>
            <person name="Kim Y.B."/>
            <person name="Kim J.Y."/>
        </authorList>
    </citation>
    <scope>NUCLEOTIDE SEQUENCE [LARGE SCALE GENOMIC DNA]</scope>
    <source>
        <strain evidence="4 5">JCM 13890</strain>
    </source>
</reference>